<proteinExistence type="predicted"/>
<protein>
    <recommendedName>
        <fullName evidence="3">Cytochrome</fullName>
    </recommendedName>
</protein>
<evidence type="ECO:0000313" key="2">
    <source>
        <dbReference type="Proteomes" id="UP000625033"/>
    </source>
</evidence>
<dbReference type="AlphaFoldDB" id="A0A931GMS5"/>
<evidence type="ECO:0008006" key="3">
    <source>
        <dbReference type="Google" id="ProtNLM"/>
    </source>
</evidence>
<comment type="caution">
    <text evidence="1">The sequence shown here is derived from an EMBL/GenBank/DDBJ whole genome shotgun (WGS) entry which is preliminary data.</text>
</comment>
<name>A0A931GMS5_9MICC</name>
<gene>
    <name evidence="1" type="ORF">IW252_002481</name>
</gene>
<sequence>MTTPALAQQTDLGRMYARRIGGTLEVPSITTVIGVASPDLTGWAGHMAATAVVGDRRLAHAVGDPRSLKQIARDAAGAAERYRDDAAARGDRVHDYAEQVALAALGQTHHVDAARAALATHGESAFAERFDEWWRAYGVEPVAAEVTVWNHEVGYAGTLDLVARVGGRLCLIDFKTKSLTRDGRAKPLDEKVIMQLVAGYKAEEMCTDAASGTWVPWPYGDEPPLLLAVAIAETEAVALQAHPASLPVHWRRFWALKQAWSAEQQLAATGPGLRPVPPPSVAPSTV</sequence>
<dbReference type="Proteomes" id="UP000625033">
    <property type="component" value="Unassembled WGS sequence"/>
</dbReference>
<evidence type="ECO:0000313" key="1">
    <source>
        <dbReference type="EMBL" id="MBG6085714.1"/>
    </source>
</evidence>
<dbReference type="RefSeq" id="WP_196836869.1">
    <property type="nucleotide sequence ID" value="NZ_JADOTZ010000001.1"/>
</dbReference>
<reference evidence="1" key="1">
    <citation type="submission" date="2020-11" db="EMBL/GenBank/DDBJ databases">
        <title>Sequencing the genomes of 1000 actinobacteria strains.</title>
        <authorList>
            <person name="Klenk H.-P."/>
        </authorList>
    </citation>
    <scope>NUCLEOTIDE SEQUENCE</scope>
    <source>
        <strain evidence="1">DSM 26152</strain>
    </source>
</reference>
<keyword evidence="2" id="KW-1185">Reference proteome</keyword>
<accession>A0A931GMS5</accession>
<dbReference type="EMBL" id="JADOTZ010000001">
    <property type="protein sequence ID" value="MBG6085714.1"/>
    <property type="molecule type" value="Genomic_DNA"/>
</dbReference>
<organism evidence="1 2">
    <name type="scientific">Zhihengliuella flava</name>
    <dbReference type="NCBI Taxonomy" id="1285193"/>
    <lineage>
        <taxon>Bacteria</taxon>
        <taxon>Bacillati</taxon>
        <taxon>Actinomycetota</taxon>
        <taxon>Actinomycetes</taxon>
        <taxon>Micrococcales</taxon>
        <taxon>Micrococcaceae</taxon>
        <taxon>Zhihengliuella</taxon>
    </lineage>
</organism>